<evidence type="ECO:0000256" key="1">
    <source>
        <dbReference type="SAM" id="MobiDB-lite"/>
    </source>
</evidence>
<evidence type="ECO:0000313" key="3">
    <source>
        <dbReference type="Proteomes" id="UP000186601"/>
    </source>
</evidence>
<proteinExistence type="predicted"/>
<sequence length="64" mass="7046">MLSNLVVNREYDRATYDASGETASHQGKPDEQEQPSPPHGPGITKPLISAHSVFVNHIHDDHSE</sequence>
<protein>
    <submittedName>
        <fullName evidence="2">Uncharacterized protein</fullName>
    </submittedName>
</protein>
<feature type="region of interest" description="Disordered" evidence="1">
    <location>
        <begin position="1"/>
        <end position="46"/>
    </location>
</feature>
<gene>
    <name evidence="2" type="ORF">PHLCEN_2v702</name>
</gene>
<organism evidence="2 3">
    <name type="scientific">Hermanssonia centrifuga</name>
    <dbReference type="NCBI Taxonomy" id="98765"/>
    <lineage>
        <taxon>Eukaryota</taxon>
        <taxon>Fungi</taxon>
        <taxon>Dikarya</taxon>
        <taxon>Basidiomycota</taxon>
        <taxon>Agaricomycotina</taxon>
        <taxon>Agaricomycetes</taxon>
        <taxon>Polyporales</taxon>
        <taxon>Meruliaceae</taxon>
        <taxon>Hermanssonia</taxon>
    </lineage>
</organism>
<accession>A0A2R6S5G3</accession>
<keyword evidence="3" id="KW-1185">Reference proteome</keyword>
<evidence type="ECO:0000313" key="2">
    <source>
        <dbReference type="EMBL" id="PSS37495.1"/>
    </source>
</evidence>
<name>A0A2R6S5G3_9APHY</name>
<dbReference type="Proteomes" id="UP000186601">
    <property type="component" value="Unassembled WGS sequence"/>
</dbReference>
<reference evidence="2 3" key="1">
    <citation type="submission" date="2018-02" db="EMBL/GenBank/DDBJ databases">
        <title>Genome sequence of the basidiomycete white-rot fungus Phlebia centrifuga.</title>
        <authorList>
            <person name="Granchi Z."/>
            <person name="Peng M."/>
            <person name="de Vries R.P."/>
            <person name="Hilden K."/>
            <person name="Makela M.R."/>
            <person name="Grigoriev I."/>
            <person name="Riley R."/>
        </authorList>
    </citation>
    <scope>NUCLEOTIDE SEQUENCE [LARGE SCALE GENOMIC DNA]</scope>
    <source>
        <strain evidence="2 3">FBCC195</strain>
    </source>
</reference>
<comment type="caution">
    <text evidence="2">The sequence shown here is derived from an EMBL/GenBank/DDBJ whole genome shotgun (WGS) entry which is preliminary data.</text>
</comment>
<dbReference type="EMBL" id="MLYV02000042">
    <property type="protein sequence ID" value="PSS37495.1"/>
    <property type="molecule type" value="Genomic_DNA"/>
</dbReference>
<dbReference type="AlphaFoldDB" id="A0A2R6S5G3"/>